<feature type="transmembrane region" description="Helical" evidence="8">
    <location>
        <begin position="165"/>
        <end position="187"/>
    </location>
</feature>
<reference evidence="10 11" key="1">
    <citation type="submission" date="2014-07" db="EMBL/GenBank/DDBJ databases">
        <title>Methanogenic archaea and the global carbon cycle.</title>
        <authorList>
            <person name="Henriksen J.R."/>
            <person name="Luke J."/>
            <person name="Reinhart S."/>
            <person name="Benedict M.N."/>
            <person name="Youngblut N.D."/>
            <person name="Metcalf M.E."/>
            <person name="Whitaker R.J."/>
            <person name="Metcalf W.W."/>
        </authorList>
    </citation>
    <scope>NUCLEOTIDE SEQUENCE [LARGE SCALE GENOMIC DNA]</scope>
    <source>
        <strain evidence="10 11">Z-761</strain>
    </source>
</reference>
<evidence type="ECO:0000256" key="8">
    <source>
        <dbReference type="SAM" id="Phobius"/>
    </source>
</evidence>
<keyword evidence="4" id="KW-0547">Nucleotide-binding</keyword>
<gene>
    <name evidence="10" type="ORF">MSVAZ_2578</name>
</gene>
<dbReference type="GeneID" id="24811075"/>
<sequence>MMDNIKFDEISYNIIFERYQREFQRTLNIENKASNVVGFVGVIFGLDSISGLYVFEQIKTGDLSFGSILFYVLSLVFLIISILLAVKVLYVKERYIVPELTYFMENYVKTGKSKEMILYKLSELFVYAVDGGCKFEGNANTNIRDKFEGNASINDRNANLLRYSFSFFLSGVVTSLIFMFSVLIGLYNSFY</sequence>
<dbReference type="KEGG" id="mvc:MSVAZ_2578"/>
<evidence type="ECO:0000313" key="11">
    <source>
        <dbReference type="Proteomes" id="UP000033096"/>
    </source>
</evidence>
<feature type="transmembrane region" description="Helical" evidence="8">
    <location>
        <begin position="33"/>
        <end position="55"/>
    </location>
</feature>
<dbReference type="Proteomes" id="UP000033096">
    <property type="component" value="Chromosome"/>
</dbReference>
<keyword evidence="2" id="KW-1003">Cell membrane</keyword>
<name>A0A0E3Q7M9_9EURY</name>
<keyword evidence="6" id="KW-0051">Antiviral defense</keyword>
<evidence type="ECO:0000256" key="6">
    <source>
        <dbReference type="ARBA" id="ARBA00023118"/>
    </source>
</evidence>
<feature type="domain" description="Pycsar effector protein" evidence="9">
    <location>
        <begin position="28"/>
        <end position="180"/>
    </location>
</feature>
<keyword evidence="11" id="KW-1185">Reference proteome</keyword>
<dbReference type="HOGENOM" id="CLU_1418719_0_0_2"/>
<proteinExistence type="predicted"/>
<evidence type="ECO:0000256" key="1">
    <source>
        <dbReference type="ARBA" id="ARBA00004236"/>
    </source>
</evidence>
<accession>A0A0E3Q7M9</accession>
<keyword evidence="7 8" id="KW-0472">Membrane</keyword>
<evidence type="ECO:0000256" key="7">
    <source>
        <dbReference type="ARBA" id="ARBA00023136"/>
    </source>
</evidence>
<evidence type="ECO:0000256" key="5">
    <source>
        <dbReference type="ARBA" id="ARBA00022989"/>
    </source>
</evidence>
<organism evidence="10 11">
    <name type="scientific">Methanosarcina vacuolata Z-761</name>
    <dbReference type="NCBI Taxonomy" id="1434123"/>
    <lineage>
        <taxon>Archaea</taxon>
        <taxon>Methanobacteriati</taxon>
        <taxon>Methanobacteriota</taxon>
        <taxon>Stenosarchaea group</taxon>
        <taxon>Methanomicrobia</taxon>
        <taxon>Methanosarcinales</taxon>
        <taxon>Methanosarcinaceae</taxon>
        <taxon>Methanosarcina</taxon>
    </lineage>
</organism>
<keyword evidence="3 8" id="KW-0812">Transmembrane</keyword>
<dbReference type="RefSeq" id="WP_048121833.1">
    <property type="nucleotide sequence ID" value="NZ_CP009520.1"/>
</dbReference>
<keyword evidence="5 8" id="KW-1133">Transmembrane helix</keyword>
<feature type="transmembrane region" description="Helical" evidence="8">
    <location>
        <begin position="67"/>
        <end position="90"/>
    </location>
</feature>
<comment type="subcellular location">
    <subcellularLocation>
        <location evidence="1">Cell membrane</location>
    </subcellularLocation>
</comment>
<dbReference type="Pfam" id="PF18967">
    <property type="entry name" value="PycTM"/>
    <property type="match status" value="1"/>
</dbReference>
<evidence type="ECO:0000259" key="9">
    <source>
        <dbReference type="Pfam" id="PF18967"/>
    </source>
</evidence>
<evidence type="ECO:0000313" key="10">
    <source>
        <dbReference type="EMBL" id="AKB44847.1"/>
    </source>
</evidence>
<evidence type="ECO:0000256" key="2">
    <source>
        <dbReference type="ARBA" id="ARBA00022475"/>
    </source>
</evidence>
<evidence type="ECO:0000256" key="3">
    <source>
        <dbReference type="ARBA" id="ARBA00022692"/>
    </source>
</evidence>
<protein>
    <recommendedName>
        <fullName evidence="9">Pycsar effector protein domain-containing protein</fullName>
    </recommendedName>
</protein>
<dbReference type="EMBL" id="CP009520">
    <property type="protein sequence ID" value="AKB44847.1"/>
    <property type="molecule type" value="Genomic_DNA"/>
</dbReference>
<dbReference type="AlphaFoldDB" id="A0A0E3Q7M9"/>
<dbReference type="InterPro" id="IPR043760">
    <property type="entry name" value="PycTM_dom"/>
</dbReference>
<evidence type="ECO:0000256" key="4">
    <source>
        <dbReference type="ARBA" id="ARBA00022741"/>
    </source>
</evidence>
<dbReference type="PATRIC" id="fig|1434123.4.peg.3154"/>